<protein>
    <submittedName>
        <fullName evidence="2">Uncharacterized protein</fullName>
    </submittedName>
</protein>
<evidence type="ECO:0000256" key="1">
    <source>
        <dbReference type="SAM" id="SignalP"/>
    </source>
</evidence>
<feature type="chain" id="PRO_5002744918" evidence="1">
    <location>
        <begin position="26"/>
        <end position="634"/>
    </location>
</feature>
<reference evidence="2 3" key="1">
    <citation type="journal article" date="2008" name="Nature">
        <title>The genome of the choanoflagellate Monosiga brevicollis and the origin of metazoans.</title>
        <authorList>
            <consortium name="JGI Sequencing"/>
            <person name="King N."/>
            <person name="Westbrook M.J."/>
            <person name="Young S.L."/>
            <person name="Kuo A."/>
            <person name="Abedin M."/>
            <person name="Chapman J."/>
            <person name="Fairclough S."/>
            <person name="Hellsten U."/>
            <person name="Isogai Y."/>
            <person name="Letunic I."/>
            <person name="Marr M."/>
            <person name="Pincus D."/>
            <person name="Putnam N."/>
            <person name="Rokas A."/>
            <person name="Wright K.J."/>
            <person name="Zuzow R."/>
            <person name="Dirks W."/>
            <person name="Good M."/>
            <person name="Goodstein D."/>
            <person name="Lemons D."/>
            <person name="Li W."/>
            <person name="Lyons J.B."/>
            <person name="Morris A."/>
            <person name="Nichols S."/>
            <person name="Richter D.J."/>
            <person name="Salamov A."/>
            <person name="Bork P."/>
            <person name="Lim W.A."/>
            <person name="Manning G."/>
            <person name="Miller W.T."/>
            <person name="McGinnis W."/>
            <person name="Shapiro H."/>
            <person name="Tjian R."/>
            <person name="Grigoriev I.V."/>
            <person name="Rokhsar D."/>
        </authorList>
    </citation>
    <scope>NUCLEOTIDE SEQUENCE [LARGE SCALE GENOMIC DNA]</scope>
    <source>
        <strain evidence="3">MX1 / ATCC 50154</strain>
    </source>
</reference>
<dbReference type="Proteomes" id="UP000001357">
    <property type="component" value="Unassembled WGS sequence"/>
</dbReference>
<dbReference type="AlphaFoldDB" id="A9VC63"/>
<gene>
    <name evidence="2" type="ORF">MONBRDRAFT_29805</name>
</gene>
<dbReference type="RefSeq" id="XP_001750345.1">
    <property type="nucleotide sequence ID" value="XM_001750293.1"/>
</dbReference>
<name>A9VC63_MONBE</name>
<proteinExistence type="predicted"/>
<dbReference type="GeneID" id="5895571"/>
<keyword evidence="3" id="KW-1185">Reference proteome</keyword>
<dbReference type="InParanoid" id="A9VC63"/>
<feature type="signal peptide" evidence="1">
    <location>
        <begin position="1"/>
        <end position="25"/>
    </location>
</feature>
<accession>A9VC63</accession>
<evidence type="ECO:0000313" key="2">
    <source>
        <dbReference type="EMBL" id="EDQ84844.1"/>
    </source>
</evidence>
<evidence type="ECO:0000313" key="3">
    <source>
        <dbReference type="Proteomes" id="UP000001357"/>
    </source>
</evidence>
<organism evidence="2 3">
    <name type="scientific">Monosiga brevicollis</name>
    <name type="common">Choanoflagellate</name>
    <dbReference type="NCBI Taxonomy" id="81824"/>
    <lineage>
        <taxon>Eukaryota</taxon>
        <taxon>Choanoflagellata</taxon>
        <taxon>Craspedida</taxon>
        <taxon>Salpingoecidae</taxon>
        <taxon>Monosiga</taxon>
    </lineage>
</organism>
<dbReference type="EMBL" id="CH991580">
    <property type="protein sequence ID" value="EDQ84844.1"/>
    <property type="molecule type" value="Genomic_DNA"/>
</dbReference>
<sequence>MMTRGVWCLRLLVLGLGVAWPSALAYLQPADWAPSAPFERPDRILTSPLSQDGLAPCNLAVVLDSRQTLSPTNKSMPEWAAQRGVCHFHLVIPFADVLLHEVEKEAIMTLLNTRPRTTVLLYNNIIGYTHERSIGMQYTEPIRYVIVADRELRVEDQMAKKLFEAITNPPADLPGYPLQIAPRVWETSRLSEILSDQWRQLEFKEHLFIRQADLSISPRPEYGYMLREDTQNRFAKLPQYGDLIEEAVAEPHISIFDRTGLCERCRVCPTGHFEFDPLARSAKEEWSVAMSIIYACGTHHIYHLSTAEALFYRNRDPDSIATDVIKTYLDFLESNRDTVSNRMIQYQFGFDSGYSNCNPRQMQNANAAAELYVHVTDVPRWQRRALALVMLNFAGINRYYVENAPSVYDERAGPFAHTGVPALEAIMSMVDEHQLHVVAAANLTDFPIDRKPYDPSFLTKPFGLPPLTHAKPAMSERGPPSTSTRDCVANMKPKMLMRLVGPRALAEDKNLRAAAALILPLSGLLNQYDDAVQEGYVDMWFLCAPRKSWFERRAGDSDHSWAEYAAIIEEHIHKQNLPSPRIYSMNPETMHDALEKGQSEGLAHLDLSHGAFHFSFFVHQSPAELRSSLANSQQ</sequence>
<dbReference type="KEGG" id="mbr:MONBRDRAFT_29805"/>
<keyword evidence="1" id="KW-0732">Signal</keyword>